<name>A0A1J9RUV2_9PEZI</name>
<dbReference type="InterPro" id="IPR014030">
    <property type="entry name" value="Ketoacyl_synth_N"/>
</dbReference>
<dbReference type="PANTHER" id="PTHR43775:SF29">
    <property type="entry name" value="ASPERFURANONE POLYKETIDE SYNTHASE AFOG-RELATED"/>
    <property type="match status" value="1"/>
</dbReference>
<protein>
    <submittedName>
        <fullName evidence="2">Polyketide synthase</fullName>
    </submittedName>
</protein>
<dbReference type="RefSeq" id="XP_020128459.1">
    <property type="nucleotide sequence ID" value="XM_020275417.1"/>
</dbReference>
<dbReference type="PANTHER" id="PTHR43775">
    <property type="entry name" value="FATTY ACID SYNTHASE"/>
    <property type="match status" value="1"/>
</dbReference>
<dbReference type="STRING" id="236234.A0A1J9RUV2"/>
<dbReference type="GeneID" id="31015678"/>
<evidence type="ECO:0000313" key="2">
    <source>
        <dbReference type="EMBL" id="OJD32199.1"/>
    </source>
</evidence>
<feature type="domain" description="Ketosynthase family 3 (KS3)" evidence="1">
    <location>
        <begin position="1"/>
        <end position="164"/>
    </location>
</feature>
<dbReference type="AlphaFoldDB" id="A0A1J9RUV2"/>
<gene>
    <name evidence="2" type="ORF">BKCO1_40000102</name>
</gene>
<organism evidence="2 3">
    <name type="scientific">Diplodia corticola</name>
    <dbReference type="NCBI Taxonomy" id="236234"/>
    <lineage>
        <taxon>Eukaryota</taxon>
        <taxon>Fungi</taxon>
        <taxon>Dikarya</taxon>
        <taxon>Ascomycota</taxon>
        <taxon>Pezizomycotina</taxon>
        <taxon>Dothideomycetes</taxon>
        <taxon>Dothideomycetes incertae sedis</taxon>
        <taxon>Botryosphaeriales</taxon>
        <taxon>Botryosphaeriaceae</taxon>
        <taxon>Diplodia</taxon>
    </lineage>
</organism>
<dbReference type="GO" id="GO:0004312">
    <property type="term" value="F:fatty acid synthase activity"/>
    <property type="evidence" value="ECO:0007669"/>
    <property type="project" value="TreeGrafter"/>
</dbReference>
<dbReference type="InterPro" id="IPR020841">
    <property type="entry name" value="PKS_Beta-ketoAc_synthase_dom"/>
</dbReference>
<dbReference type="SUPFAM" id="SSF53901">
    <property type="entry name" value="Thiolase-like"/>
    <property type="match status" value="1"/>
</dbReference>
<evidence type="ECO:0000259" key="1">
    <source>
        <dbReference type="PROSITE" id="PS52004"/>
    </source>
</evidence>
<accession>A0A1J9RUV2</accession>
<dbReference type="PROSITE" id="PS52004">
    <property type="entry name" value="KS3_2"/>
    <property type="match status" value="1"/>
</dbReference>
<dbReference type="GO" id="GO:0044550">
    <property type="term" value="P:secondary metabolite biosynthetic process"/>
    <property type="evidence" value="ECO:0007669"/>
    <property type="project" value="TreeGrafter"/>
</dbReference>
<dbReference type="InterPro" id="IPR016039">
    <property type="entry name" value="Thiolase-like"/>
</dbReference>
<dbReference type="GO" id="GO:0006633">
    <property type="term" value="P:fatty acid biosynthetic process"/>
    <property type="evidence" value="ECO:0007669"/>
    <property type="project" value="TreeGrafter"/>
</dbReference>
<keyword evidence="3" id="KW-1185">Reference proteome</keyword>
<evidence type="ECO:0000313" key="3">
    <source>
        <dbReference type="Proteomes" id="UP000183809"/>
    </source>
</evidence>
<reference evidence="2 3" key="1">
    <citation type="submission" date="2016-10" db="EMBL/GenBank/DDBJ databases">
        <title>Proteomics and genomics reveal pathogen-plant mechanisms compatible with a hemibiotrophic lifestyle of Diplodia corticola.</title>
        <authorList>
            <person name="Fernandes I."/>
            <person name="De Jonge R."/>
            <person name="Van De Peer Y."/>
            <person name="Devreese B."/>
            <person name="Alves A."/>
            <person name="Esteves A.C."/>
        </authorList>
    </citation>
    <scope>NUCLEOTIDE SEQUENCE [LARGE SCALE GENOMIC DNA]</scope>
    <source>
        <strain evidence="2 3">CBS 112549</strain>
    </source>
</reference>
<dbReference type="OrthoDB" id="329835at2759"/>
<comment type="caution">
    <text evidence="2">The sequence shown here is derived from an EMBL/GenBank/DDBJ whole genome shotgun (WGS) entry which is preliminary data.</text>
</comment>
<dbReference type="InterPro" id="IPR050091">
    <property type="entry name" value="PKS_NRPS_Biosynth_Enz"/>
</dbReference>
<dbReference type="Proteomes" id="UP000183809">
    <property type="component" value="Unassembled WGS sequence"/>
</dbReference>
<sequence length="164" mass="17910">MLLESVYEALQSAGITVEEVIGAEITVFVGEFLKDYMDSLMRDPDTFPPFDPQETDHDVQPNLALLGPPRPQHDGGYGLSCSIGLATPHQACQSLRAGEDEIAIVSYTNFMINPDIFVLMSSLGFLSVDSRSYAFHNRASGYGRGEGIGTIIVKLLRKPLETVT</sequence>
<proteinExistence type="predicted"/>
<dbReference type="Gene3D" id="3.40.47.10">
    <property type="match status" value="1"/>
</dbReference>
<dbReference type="Pfam" id="PF00109">
    <property type="entry name" value="ketoacyl-synt"/>
    <property type="match status" value="1"/>
</dbReference>
<dbReference type="EMBL" id="MNUE01000040">
    <property type="protein sequence ID" value="OJD32199.1"/>
    <property type="molecule type" value="Genomic_DNA"/>
</dbReference>